<evidence type="ECO:0000313" key="6">
    <source>
        <dbReference type="Proteomes" id="UP000007151"/>
    </source>
</evidence>
<sequence length="188" mass="22165">MFHRGCKTSARLGEDADLLLIKGHHVHEPPKLMKTNEGFYRNCGKGWAWYCHMYHRGCKSAVVTTTDLNIVEYKEDHNHLPPQLYRRQIITTSGGSELLMVENFTYNRKKKSRENWKWYCSLYHRGYVVFTVSQRGHPVVEFGGHRFIKDYEINCKTRWRCFKRSYGCRASITTVDNTIVKHIASHNH</sequence>
<comment type="caution">
    <text evidence="5">The sequence shown here is derived from an EMBL/GenBank/DDBJ whole genome shotgun (WGS) entry which is preliminary data.</text>
</comment>
<evidence type="ECO:0000256" key="1">
    <source>
        <dbReference type="ARBA" id="ARBA00022723"/>
    </source>
</evidence>
<keyword evidence="2" id="KW-0863">Zinc-finger</keyword>
<dbReference type="EMBL" id="AGBW02008587">
    <property type="protein sequence ID" value="OWR52985.1"/>
    <property type="molecule type" value="Genomic_DNA"/>
</dbReference>
<proteinExistence type="predicted"/>
<feature type="domain" description="FLYWCH-type" evidence="4">
    <location>
        <begin position="130"/>
        <end position="188"/>
    </location>
</feature>
<dbReference type="Gene3D" id="2.20.25.240">
    <property type="match status" value="3"/>
</dbReference>
<gene>
    <name evidence="5" type="ORF">KGM_208251</name>
</gene>
<evidence type="ECO:0000256" key="3">
    <source>
        <dbReference type="ARBA" id="ARBA00022833"/>
    </source>
</evidence>
<dbReference type="Pfam" id="PF04500">
    <property type="entry name" value="FLYWCH"/>
    <property type="match status" value="1"/>
</dbReference>
<dbReference type="Proteomes" id="UP000007151">
    <property type="component" value="Unassembled WGS sequence"/>
</dbReference>
<dbReference type="AlphaFoldDB" id="A0A212FGX0"/>
<keyword evidence="6" id="KW-1185">Reference proteome</keyword>
<keyword evidence="3" id="KW-0862">Zinc</keyword>
<keyword evidence="1" id="KW-0479">Metal-binding</keyword>
<evidence type="ECO:0000256" key="2">
    <source>
        <dbReference type="ARBA" id="ARBA00022771"/>
    </source>
</evidence>
<dbReference type="GO" id="GO:0008270">
    <property type="term" value="F:zinc ion binding"/>
    <property type="evidence" value="ECO:0007669"/>
    <property type="project" value="UniProtKB-KW"/>
</dbReference>
<dbReference type="InParanoid" id="A0A212FGX0"/>
<reference evidence="5 6" key="1">
    <citation type="journal article" date="2011" name="Cell">
        <title>The monarch butterfly genome yields insights into long-distance migration.</title>
        <authorList>
            <person name="Zhan S."/>
            <person name="Merlin C."/>
            <person name="Boore J.L."/>
            <person name="Reppert S.M."/>
        </authorList>
    </citation>
    <scope>NUCLEOTIDE SEQUENCE [LARGE SCALE GENOMIC DNA]</scope>
    <source>
        <strain evidence="5">F-2</strain>
    </source>
</reference>
<dbReference type="KEGG" id="dpl:KGM_208251"/>
<organism evidence="5 6">
    <name type="scientific">Danaus plexippus plexippus</name>
    <dbReference type="NCBI Taxonomy" id="278856"/>
    <lineage>
        <taxon>Eukaryota</taxon>
        <taxon>Metazoa</taxon>
        <taxon>Ecdysozoa</taxon>
        <taxon>Arthropoda</taxon>
        <taxon>Hexapoda</taxon>
        <taxon>Insecta</taxon>
        <taxon>Pterygota</taxon>
        <taxon>Neoptera</taxon>
        <taxon>Endopterygota</taxon>
        <taxon>Lepidoptera</taxon>
        <taxon>Glossata</taxon>
        <taxon>Ditrysia</taxon>
        <taxon>Papilionoidea</taxon>
        <taxon>Nymphalidae</taxon>
        <taxon>Danainae</taxon>
        <taxon>Danaini</taxon>
        <taxon>Danaina</taxon>
        <taxon>Danaus</taxon>
        <taxon>Danaus</taxon>
    </lineage>
</organism>
<name>A0A212FGX0_DANPL</name>
<accession>A0A212FGX0</accession>
<protein>
    <recommendedName>
        <fullName evidence="4">FLYWCH-type domain-containing protein</fullName>
    </recommendedName>
</protein>
<evidence type="ECO:0000313" key="5">
    <source>
        <dbReference type="EMBL" id="OWR52985.1"/>
    </source>
</evidence>
<evidence type="ECO:0000259" key="4">
    <source>
        <dbReference type="Pfam" id="PF04500"/>
    </source>
</evidence>
<dbReference type="InterPro" id="IPR007588">
    <property type="entry name" value="Znf_FLYWCH"/>
</dbReference>